<evidence type="ECO:0000313" key="3">
    <source>
        <dbReference type="Proteomes" id="UP001148018"/>
    </source>
</evidence>
<dbReference type="Proteomes" id="UP001148018">
    <property type="component" value="Unassembled WGS sequence"/>
</dbReference>
<protein>
    <submittedName>
        <fullName evidence="2">Uncharacterized protein</fullName>
    </submittedName>
</protein>
<comment type="caution">
    <text evidence="2">The sequence shown here is derived from an EMBL/GenBank/DDBJ whole genome shotgun (WGS) entry which is preliminary data.</text>
</comment>
<keyword evidence="3" id="KW-1185">Reference proteome</keyword>
<feature type="compositionally biased region" description="Basic and acidic residues" evidence="1">
    <location>
        <begin position="41"/>
        <end position="50"/>
    </location>
</feature>
<organism evidence="2 3">
    <name type="scientific">Muraenolepis orangiensis</name>
    <name type="common">Patagonian moray cod</name>
    <dbReference type="NCBI Taxonomy" id="630683"/>
    <lineage>
        <taxon>Eukaryota</taxon>
        <taxon>Metazoa</taxon>
        <taxon>Chordata</taxon>
        <taxon>Craniata</taxon>
        <taxon>Vertebrata</taxon>
        <taxon>Euteleostomi</taxon>
        <taxon>Actinopterygii</taxon>
        <taxon>Neopterygii</taxon>
        <taxon>Teleostei</taxon>
        <taxon>Neoteleostei</taxon>
        <taxon>Acanthomorphata</taxon>
        <taxon>Zeiogadaria</taxon>
        <taxon>Gadariae</taxon>
        <taxon>Gadiformes</taxon>
        <taxon>Muraenolepidoidei</taxon>
        <taxon>Muraenolepididae</taxon>
        <taxon>Muraenolepis</taxon>
    </lineage>
</organism>
<evidence type="ECO:0000313" key="2">
    <source>
        <dbReference type="EMBL" id="KAJ3587208.1"/>
    </source>
</evidence>
<feature type="region of interest" description="Disordered" evidence="1">
    <location>
        <begin position="1"/>
        <end position="83"/>
    </location>
</feature>
<proteinExistence type="predicted"/>
<feature type="compositionally biased region" description="Polar residues" evidence="1">
    <location>
        <begin position="1"/>
        <end position="22"/>
    </location>
</feature>
<dbReference type="AlphaFoldDB" id="A0A9Q0DGN8"/>
<reference evidence="2" key="1">
    <citation type="submission" date="2022-07" db="EMBL/GenBank/DDBJ databases">
        <title>Chromosome-level genome of Muraenolepis orangiensis.</title>
        <authorList>
            <person name="Kim J."/>
        </authorList>
    </citation>
    <scope>NUCLEOTIDE SEQUENCE</scope>
    <source>
        <strain evidence="2">KU_S4_2022</strain>
        <tissue evidence="2">Muscle</tissue>
    </source>
</reference>
<accession>A0A9Q0DGN8</accession>
<name>A0A9Q0DGN8_9TELE</name>
<gene>
    <name evidence="2" type="ORF">NHX12_010806</name>
</gene>
<sequence>MTSVSVTRPASRLTGQPKQTQTRRGARRFGRLARISLTLRSDPRWLRDVGRSGSHPHPYDSRKRTGITTGRRTDSETEGPYSP</sequence>
<dbReference type="EMBL" id="JANIIK010000116">
    <property type="protein sequence ID" value="KAJ3587208.1"/>
    <property type="molecule type" value="Genomic_DNA"/>
</dbReference>
<evidence type="ECO:0000256" key="1">
    <source>
        <dbReference type="SAM" id="MobiDB-lite"/>
    </source>
</evidence>